<keyword evidence="4" id="KW-0862">Zinc</keyword>
<dbReference type="InterPro" id="IPR042173">
    <property type="entry name" value="RNase_J_2"/>
</dbReference>
<dbReference type="SMART" id="SM00849">
    <property type="entry name" value="Lactamase_B"/>
    <property type="match status" value="1"/>
</dbReference>
<evidence type="ECO:0000256" key="5">
    <source>
        <dbReference type="ARBA" id="ARBA00022839"/>
    </source>
</evidence>
<evidence type="ECO:0000256" key="1">
    <source>
        <dbReference type="ARBA" id="ARBA00022722"/>
    </source>
</evidence>
<evidence type="ECO:0000313" key="8">
    <source>
        <dbReference type="EMBL" id="KJZ81329.1"/>
    </source>
</evidence>
<dbReference type="Pfam" id="PF22505">
    <property type="entry name" value="RNase_J_b_CASP"/>
    <property type="match status" value="1"/>
</dbReference>
<dbReference type="Pfam" id="PF17770">
    <property type="entry name" value="RNase_J_C"/>
    <property type="match status" value="1"/>
</dbReference>
<dbReference type="Gene3D" id="3.60.15.10">
    <property type="entry name" value="Ribonuclease Z/Hydroxyacylglutathione hydrolase-like"/>
    <property type="match status" value="1"/>
</dbReference>
<evidence type="ECO:0000256" key="4">
    <source>
        <dbReference type="ARBA" id="ARBA00022833"/>
    </source>
</evidence>
<dbReference type="Gene3D" id="3.40.50.10710">
    <property type="entry name" value="Metallo-hydrolase/oxidoreductase"/>
    <property type="match status" value="1"/>
</dbReference>
<keyword evidence="3" id="KW-0378">Hydrolase</keyword>
<dbReference type="EMBL" id="JMTK01000005">
    <property type="protein sequence ID" value="KJZ81329.1"/>
    <property type="molecule type" value="Genomic_DNA"/>
</dbReference>
<keyword evidence="1" id="KW-0540">Nuclease</keyword>
<name>A0A0F4VGW6_9HYPH</name>
<dbReference type="InterPro" id="IPR036866">
    <property type="entry name" value="RibonucZ/Hydroxyglut_hydro"/>
</dbReference>
<evidence type="ECO:0000259" key="7">
    <source>
        <dbReference type="SMART" id="SM00849"/>
    </source>
</evidence>
<dbReference type="InterPro" id="IPR011108">
    <property type="entry name" value="RMMBL"/>
</dbReference>
<evidence type="ECO:0000256" key="2">
    <source>
        <dbReference type="ARBA" id="ARBA00022723"/>
    </source>
</evidence>
<accession>A0A0F4VGW6</accession>
<dbReference type="CDD" id="cd07714">
    <property type="entry name" value="RNaseJ_MBL-fold"/>
    <property type="match status" value="1"/>
</dbReference>
<keyword evidence="5" id="KW-0269">Exonuclease</keyword>
<dbReference type="Gene3D" id="3.10.20.580">
    <property type="match status" value="1"/>
</dbReference>
<dbReference type="Pfam" id="PF12706">
    <property type="entry name" value="Lactamase_B_2"/>
    <property type="match status" value="1"/>
</dbReference>
<dbReference type="RefSeq" id="WP_045960984.1">
    <property type="nucleotide sequence ID" value="NZ_JMTK01000005.1"/>
</dbReference>
<evidence type="ECO:0000313" key="9">
    <source>
        <dbReference type="Proteomes" id="UP000033731"/>
    </source>
</evidence>
<dbReference type="PANTHER" id="PTHR43694:SF1">
    <property type="entry name" value="RIBONUCLEASE J"/>
    <property type="match status" value="1"/>
</dbReference>
<dbReference type="Proteomes" id="UP000033731">
    <property type="component" value="Unassembled WGS sequence"/>
</dbReference>
<evidence type="ECO:0000256" key="6">
    <source>
        <dbReference type="ARBA" id="ARBA00022884"/>
    </source>
</evidence>
<keyword evidence="9" id="KW-1185">Reference proteome</keyword>
<dbReference type="InterPro" id="IPR055132">
    <property type="entry name" value="RNase_J_b_CASP"/>
</dbReference>
<keyword evidence="6" id="KW-0694">RNA-binding</keyword>
<gene>
    <name evidence="8" type="ORF">DJ66_1219</name>
</gene>
<organism evidence="8 9">
    <name type="scientific">Candidatus Liberibacter solanacearum</name>
    <dbReference type="NCBI Taxonomy" id="556287"/>
    <lineage>
        <taxon>Bacteria</taxon>
        <taxon>Pseudomonadati</taxon>
        <taxon>Pseudomonadota</taxon>
        <taxon>Alphaproteobacteria</taxon>
        <taxon>Hyphomicrobiales</taxon>
        <taxon>Rhizobiaceae</taxon>
        <taxon>Liberibacter</taxon>
    </lineage>
</organism>
<dbReference type="PANTHER" id="PTHR43694">
    <property type="entry name" value="RIBONUCLEASE J"/>
    <property type="match status" value="1"/>
</dbReference>
<proteinExistence type="predicted"/>
<dbReference type="GO" id="GO:0046872">
    <property type="term" value="F:metal ion binding"/>
    <property type="evidence" value="ECO:0007669"/>
    <property type="project" value="UniProtKB-KW"/>
</dbReference>
<dbReference type="InterPro" id="IPR041636">
    <property type="entry name" value="RNase_J_C"/>
</dbReference>
<dbReference type="InterPro" id="IPR001279">
    <property type="entry name" value="Metallo-B-lactamas"/>
</dbReference>
<protein>
    <submittedName>
        <fullName evidence="8">Metallo-beta-lactamase family protein, RNA-specific</fullName>
    </submittedName>
</protein>
<comment type="caution">
    <text evidence="8">The sequence shown here is derived from an EMBL/GenBank/DDBJ whole genome shotgun (WGS) entry which is preliminary data.</text>
</comment>
<dbReference type="AlphaFoldDB" id="A0A0F4VGW6"/>
<dbReference type="SUPFAM" id="SSF56281">
    <property type="entry name" value="Metallo-hydrolase/oxidoreductase"/>
    <property type="match status" value="1"/>
</dbReference>
<reference evidence="8 9" key="1">
    <citation type="journal article" date="2015" name="Phytopathology">
        <title>Genomes of Candidatus Liberibacter solanacearum haplotype A from New Zealand and the USA suggest significant genome plasticity in the species.</title>
        <authorList>
            <person name="Thompson S.M."/>
            <person name="Johnson C.P."/>
            <person name="Lu A.Y."/>
            <person name="Frampton R.A."/>
            <person name="Sullivan K.L."/>
            <person name="Fiers M.W."/>
            <person name="Crowhurst R.N."/>
            <person name="Pitman A.R."/>
            <person name="Scott I."/>
            <person name="Gudmestad N.C."/>
            <person name="Smith G.R."/>
        </authorList>
    </citation>
    <scope>NUCLEOTIDE SEQUENCE [LARGE SCALE GENOMIC DNA]</scope>
    <source>
        <strain evidence="8 9">LsoNZ1</strain>
    </source>
</reference>
<dbReference type="GO" id="GO:0003723">
    <property type="term" value="F:RNA binding"/>
    <property type="evidence" value="ECO:0007669"/>
    <property type="project" value="UniProtKB-KW"/>
</dbReference>
<dbReference type="Pfam" id="PF07521">
    <property type="entry name" value="RMMBL"/>
    <property type="match status" value="1"/>
</dbReference>
<feature type="domain" description="Metallo-beta-lactamase" evidence="7">
    <location>
        <begin position="19"/>
        <end position="218"/>
    </location>
</feature>
<dbReference type="GO" id="GO:0004527">
    <property type="term" value="F:exonuclease activity"/>
    <property type="evidence" value="ECO:0007669"/>
    <property type="project" value="UniProtKB-KW"/>
</dbReference>
<keyword evidence="2" id="KW-0479">Metal-binding</keyword>
<dbReference type="PATRIC" id="fig|556287.8.peg.1215"/>
<sequence length="560" mass="62055">MKEQEDLVFLPLGGVGEIGMNMALYGFGNPNNRKWIMVDCGVSFPKDDLPGVDLVFPDITFVLEERKNLMAIIITHAHEDHYGALHDLWSFLNVPVYASPFAIGLLEAKGVYERFPKNIPCISFQAGDQIDIGPFSIKSVQVNHSIPESMALIIRSPVGNIVHTGDWKLDDTSVLGDLTDEDSLRAIGDEGVLALMCDSTNAMLHGIPVSEKDVAHNLYNIIRKTEGYAVITAFASSVSRIRSIIDVSEKLGRKVLLLGSSLKRVVNVSIGIGLIKKDQSFVSEESFGLYPREKLVVIATGSQGEPRSALAQLSRGEMRNIQLSNKDKVIFSSRSIPGNEVAIGQLKNQLIEQGVQIISDDAEHPVHVSGHPYRKDLKCMYQWIRPKIMVAIHGELSHLVAQKELALQSGIAQVPFVRNGKMLRLFPDPVEIIDEVVHGRFLKDGFLVGKFEELGISKRKQLSFVGHISVNVLLDNHYDIIGVPEVIDIGIPTYGEDGIKINKLLSKTVITTVVNLPQNRRKDLKALRESIGRSLRSCLKQAWGKKPIVTVFVSRISRQR</sequence>
<evidence type="ECO:0000256" key="3">
    <source>
        <dbReference type="ARBA" id="ARBA00022801"/>
    </source>
</evidence>